<gene>
    <name evidence="1" type="ORF">SAMN05443244_0915</name>
</gene>
<protein>
    <submittedName>
        <fullName evidence="1">Uncharacterized protein</fullName>
    </submittedName>
</protein>
<proteinExistence type="predicted"/>
<sequence>MMNTTEILSAIDAEIGKLMQARSILSDYSVPVAIRRGPGRPKKIASAPQRAATVPHVKAVKRGMSAEGKARIAAAQKKRWAVAKKLAKTAI</sequence>
<accession>A0A1H4JZR3</accession>
<dbReference type="EMBL" id="FNSD01000001">
    <property type="protein sequence ID" value="SEB51673.1"/>
    <property type="molecule type" value="Genomic_DNA"/>
</dbReference>
<dbReference type="AlphaFoldDB" id="A0A1H4JZR3"/>
<evidence type="ECO:0000313" key="1">
    <source>
        <dbReference type="EMBL" id="SEB51673.1"/>
    </source>
</evidence>
<organism evidence="1 2">
    <name type="scientific">Terriglobus roseus</name>
    <dbReference type="NCBI Taxonomy" id="392734"/>
    <lineage>
        <taxon>Bacteria</taxon>
        <taxon>Pseudomonadati</taxon>
        <taxon>Acidobacteriota</taxon>
        <taxon>Terriglobia</taxon>
        <taxon>Terriglobales</taxon>
        <taxon>Acidobacteriaceae</taxon>
        <taxon>Terriglobus</taxon>
    </lineage>
</organism>
<name>A0A1H4JZR3_9BACT</name>
<reference evidence="1 2" key="1">
    <citation type="submission" date="2016-10" db="EMBL/GenBank/DDBJ databases">
        <authorList>
            <person name="de Groot N.N."/>
        </authorList>
    </citation>
    <scope>NUCLEOTIDE SEQUENCE [LARGE SCALE GENOMIC DNA]</scope>
    <source>
        <strain evidence="1 2">AB35.6</strain>
    </source>
</reference>
<dbReference type="Proteomes" id="UP000182409">
    <property type="component" value="Unassembled WGS sequence"/>
</dbReference>
<evidence type="ECO:0000313" key="2">
    <source>
        <dbReference type="Proteomes" id="UP000182409"/>
    </source>
</evidence>